<sequence length="300" mass="32587">MFTERTVQYLSRGITVFADLYLPGPEAPDRSKAAVIIGHPGTGIKEQASRLYACLLAESGFVALAFDAAYQGESGGEPRNLEDPYQRVEDFKSAVTFLSLLPGEVDPERIGVVGICASGGFGIFAAQTDVRMKAVAGVVPMCIGAQSRAAFRDESGKLGTEALAGSLRYAADCRIAEARGAQPSMIRITDVFPEAKEYYESPSNRHPRCTNEQLSRSMELALNYDSYAFIELIAPRPLLLISATIPQQAFNTAPYIKAAYERASKPKTLVLIEGARHIDLYSNASQSGPALVEFMSRWLC</sequence>
<dbReference type="PANTHER" id="PTHR47751">
    <property type="entry name" value="SUPERFAMILY HYDROLASE, PUTATIVE (AFU_ORTHOLOGUE AFUA_2G16580)-RELATED"/>
    <property type="match status" value="1"/>
</dbReference>
<protein>
    <submittedName>
        <fullName evidence="3">X-Pro dipeptidyl-peptidase protein</fullName>
    </submittedName>
</protein>
<feature type="domain" description="Dienelactone hydrolase" evidence="2">
    <location>
        <begin position="21"/>
        <end position="138"/>
    </location>
</feature>
<dbReference type="eggNOG" id="ENOG502RZ4Q">
    <property type="taxonomic scope" value="Eukaryota"/>
</dbReference>
<gene>
    <name evidence="3" type="ORF">CFIO01_09988</name>
</gene>
<reference evidence="3 4" key="1">
    <citation type="submission" date="2014-02" db="EMBL/GenBank/DDBJ databases">
        <title>The genome sequence of Colletotrichum fioriniae PJ7.</title>
        <authorList>
            <person name="Baroncelli R."/>
            <person name="Thon M.R."/>
        </authorList>
    </citation>
    <scope>NUCLEOTIDE SEQUENCE [LARGE SCALE GENOMIC DNA]</scope>
    <source>
        <strain evidence="3 4">PJ7</strain>
    </source>
</reference>
<dbReference type="Pfam" id="PF01738">
    <property type="entry name" value="DLH"/>
    <property type="match status" value="1"/>
</dbReference>
<comment type="similarity">
    <text evidence="1">Belongs to the polyketide transferase af380 family.</text>
</comment>
<name>A0A010RXD3_9PEZI</name>
<organism evidence="3 4">
    <name type="scientific">Colletotrichum fioriniae PJ7</name>
    <dbReference type="NCBI Taxonomy" id="1445577"/>
    <lineage>
        <taxon>Eukaryota</taxon>
        <taxon>Fungi</taxon>
        <taxon>Dikarya</taxon>
        <taxon>Ascomycota</taxon>
        <taxon>Pezizomycotina</taxon>
        <taxon>Sordariomycetes</taxon>
        <taxon>Hypocreomycetidae</taxon>
        <taxon>Glomerellales</taxon>
        <taxon>Glomerellaceae</taxon>
        <taxon>Colletotrichum</taxon>
        <taxon>Colletotrichum acutatum species complex</taxon>
    </lineage>
</organism>
<proteinExistence type="inferred from homology"/>
<dbReference type="InterPro" id="IPR051411">
    <property type="entry name" value="Polyketide_trans_af380"/>
</dbReference>
<dbReference type="Proteomes" id="UP000020467">
    <property type="component" value="Unassembled WGS sequence"/>
</dbReference>
<dbReference type="SUPFAM" id="SSF53474">
    <property type="entry name" value="alpha/beta-Hydrolases"/>
    <property type="match status" value="1"/>
</dbReference>
<dbReference type="PANTHER" id="PTHR47751:SF1">
    <property type="entry name" value="SUPERFAMILY HYDROLASE, PUTATIVE (AFU_ORTHOLOGUE AFUA_2G16580)-RELATED"/>
    <property type="match status" value="1"/>
</dbReference>
<evidence type="ECO:0000313" key="3">
    <source>
        <dbReference type="EMBL" id="EXF76928.1"/>
    </source>
</evidence>
<evidence type="ECO:0000256" key="1">
    <source>
        <dbReference type="ARBA" id="ARBA00029464"/>
    </source>
</evidence>
<evidence type="ECO:0000259" key="2">
    <source>
        <dbReference type="Pfam" id="PF01738"/>
    </source>
</evidence>
<dbReference type="EMBL" id="JARH01000775">
    <property type="protein sequence ID" value="EXF76928.1"/>
    <property type="molecule type" value="Genomic_DNA"/>
</dbReference>
<dbReference type="Gene3D" id="3.40.50.1820">
    <property type="entry name" value="alpha/beta hydrolase"/>
    <property type="match status" value="1"/>
</dbReference>
<accession>A0A010RXD3</accession>
<keyword evidence="4" id="KW-1185">Reference proteome</keyword>
<dbReference type="InterPro" id="IPR029058">
    <property type="entry name" value="AB_hydrolase_fold"/>
</dbReference>
<dbReference type="OrthoDB" id="2498029at2759"/>
<dbReference type="GO" id="GO:0016787">
    <property type="term" value="F:hydrolase activity"/>
    <property type="evidence" value="ECO:0007669"/>
    <property type="project" value="InterPro"/>
</dbReference>
<dbReference type="HOGENOM" id="CLU_048587_0_0_1"/>
<comment type="caution">
    <text evidence="3">The sequence shown here is derived from an EMBL/GenBank/DDBJ whole genome shotgun (WGS) entry which is preliminary data.</text>
</comment>
<dbReference type="KEGG" id="cfj:CFIO01_09988"/>
<evidence type="ECO:0000313" key="4">
    <source>
        <dbReference type="Proteomes" id="UP000020467"/>
    </source>
</evidence>
<dbReference type="AlphaFoldDB" id="A0A010RXD3"/>
<dbReference type="Gene3D" id="1.10.10.800">
    <property type="match status" value="1"/>
</dbReference>
<dbReference type="InterPro" id="IPR002925">
    <property type="entry name" value="Dienelactn_hydro"/>
</dbReference>